<comment type="caution">
    <text evidence="6">The sequence shown here is derived from an EMBL/GenBank/DDBJ whole genome shotgun (WGS) entry which is preliminary data.</text>
</comment>
<dbReference type="EMBL" id="JAGINU010000001">
    <property type="protein sequence ID" value="MBP2368322.1"/>
    <property type="molecule type" value="Genomic_DNA"/>
</dbReference>
<dbReference type="Pfam" id="PF01925">
    <property type="entry name" value="TauE"/>
    <property type="match status" value="1"/>
</dbReference>
<evidence type="ECO:0000256" key="3">
    <source>
        <dbReference type="ARBA" id="ARBA00022989"/>
    </source>
</evidence>
<keyword evidence="4 5" id="KW-0472">Membrane</keyword>
<evidence type="ECO:0000256" key="5">
    <source>
        <dbReference type="RuleBase" id="RU363041"/>
    </source>
</evidence>
<keyword evidence="2 5" id="KW-0812">Transmembrane</keyword>
<evidence type="ECO:0000256" key="2">
    <source>
        <dbReference type="ARBA" id="ARBA00022692"/>
    </source>
</evidence>
<feature type="transmembrane region" description="Helical" evidence="5">
    <location>
        <begin position="73"/>
        <end position="92"/>
    </location>
</feature>
<keyword evidence="7" id="KW-1185">Reference proteome</keyword>
<evidence type="ECO:0000313" key="7">
    <source>
        <dbReference type="Proteomes" id="UP001519295"/>
    </source>
</evidence>
<keyword evidence="3 5" id="KW-1133">Transmembrane helix</keyword>
<name>A0ABS4VWJ8_9PSEU</name>
<feature type="transmembrane region" description="Helical" evidence="5">
    <location>
        <begin position="128"/>
        <end position="152"/>
    </location>
</feature>
<feature type="transmembrane region" description="Helical" evidence="5">
    <location>
        <begin position="40"/>
        <end position="61"/>
    </location>
</feature>
<organism evidence="6 7">
    <name type="scientific">Pseudonocardia parietis</name>
    <dbReference type="NCBI Taxonomy" id="570936"/>
    <lineage>
        <taxon>Bacteria</taxon>
        <taxon>Bacillati</taxon>
        <taxon>Actinomycetota</taxon>
        <taxon>Actinomycetes</taxon>
        <taxon>Pseudonocardiales</taxon>
        <taxon>Pseudonocardiaceae</taxon>
        <taxon>Pseudonocardia</taxon>
    </lineage>
</organism>
<feature type="transmembrane region" description="Helical" evidence="5">
    <location>
        <begin position="98"/>
        <end position="116"/>
    </location>
</feature>
<evidence type="ECO:0000313" key="6">
    <source>
        <dbReference type="EMBL" id="MBP2368322.1"/>
    </source>
</evidence>
<proteinExistence type="inferred from homology"/>
<keyword evidence="5" id="KW-1003">Cell membrane</keyword>
<accession>A0ABS4VWJ8</accession>
<evidence type="ECO:0000256" key="1">
    <source>
        <dbReference type="ARBA" id="ARBA00004141"/>
    </source>
</evidence>
<comment type="similarity">
    <text evidence="5">Belongs to the 4-toluene sulfonate uptake permease (TSUP) (TC 2.A.102) family.</text>
</comment>
<sequence>MTVPDPAVLLGATAAVAAGTAVQVLLGFGVNLLLVPVALLLWPGLVPVPAMVVNLLLSAGVAMRWRGYTDPVVTRWALAGSVPGLAAGAWLLAVLDPAALGVLGAAAILGAVLMTARGPTTVRAGPAACAVAGAGSAVLGTTAAVTGPPIALLVAGSDPRRARATVAVTGTVTALVALVVLLAGPLRSSATDAFVGVLWLLPGIVIGWLGGHALTHRVSTPLLRRAVLVVSAASAVAVLVRAVT</sequence>
<reference evidence="6 7" key="1">
    <citation type="submission" date="2021-03" db="EMBL/GenBank/DDBJ databases">
        <title>Sequencing the genomes of 1000 actinobacteria strains.</title>
        <authorList>
            <person name="Klenk H.-P."/>
        </authorList>
    </citation>
    <scope>NUCLEOTIDE SEQUENCE [LARGE SCALE GENOMIC DNA]</scope>
    <source>
        <strain evidence="6 7">DSM 45256</strain>
    </source>
</reference>
<feature type="transmembrane region" description="Helical" evidence="5">
    <location>
        <begin position="222"/>
        <end position="243"/>
    </location>
</feature>
<dbReference type="InterPro" id="IPR002781">
    <property type="entry name" value="TM_pro_TauE-like"/>
</dbReference>
<dbReference type="Proteomes" id="UP001519295">
    <property type="component" value="Unassembled WGS sequence"/>
</dbReference>
<feature type="transmembrane region" description="Helical" evidence="5">
    <location>
        <begin position="7"/>
        <end position="34"/>
    </location>
</feature>
<comment type="subcellular location">
    <subcellularLocation>
        <location evidence="5">Cell membrane</location>
        <topology evidence="5">Multi-pass membrane protein</topology>
    </subcellularLocation>
    <subcellularLocation>
        <location evidence="1">Membrane</location>
        <topology evidence="1">Multi-pass membrane protein</topology>
    </subcellularLocation>
</comment>
<feature type="transmembrane region" description="Helical" evidence="5">
    <location>
        <begin position="164"/>
        <end position="186"/>
    </location>
</feature>
<dbReference type="RefSeq" id="WP_210029141.1">
    <property type="nucleotide sequence ID" value="NZ_JAGINU010000001.1"/>
</dbReference>
<protein>
    <recommendedName>
        <fullName evidence="5">Probable membrane transporter protein</fullName>
    </recommendedName>
</protein>
<feature type="transmembrane region" description="Helical" evidence="5">
    <location>
        <begin position="193"/>
        <end position="210"/>
    </location>
</feature>
<gene>
    <name evidence="6" type="ORF">JOF36_004018</name>
</gene>
<evidence type="ECO:0000256" key="4">
    <source>
        <dbReference type="ARBA" id="ARBA00023136"/>
    </source>
</evidence>